<dbReference type="AlphaFoldDB" id="A0A3E3K1F2"/>
<evidence type="ECO:0000313" key="4">
    <source>
        <dbReference type="EMBL" id="RGE86412.1"/>
    </source>
</evidence>
<name>A0A3E3K1F2_9FIRM</name>
<proteinExistence type="predicted"/>
<reference evidence="4 5" key="1">
    <citation type="submission" date="2018-08" db="EMBL/GenBank/DDBJ databases">
        <title>A genome reference for cultivated species of the human gut microbiota.</title>
        <authorList>
            <person name="Zou Y."/>
            <person name="Xue W."/>
            <person name="Luo G."/>
        </authorList>
    </citation>
    <scope>NUCLEOTIDE SEQUENCE [LARGE SCALE GENOMIC DNA]</scope>
    <source>
        <strain evidence="4 5">AF37-2AT</strain>
    </source>
</reference>
<dbReference type="InterPro" id="IPR001173">
    <property type="entry name" value="Glyco_trans_2-like"/>
</dbReference>
<gene>
    <name evidence="4" type="ORF">DW016_10125</name>
</gene>
<dbReference type="EMBL" id="QVLX01000005">
    <property type="protein sequence ID" value="RGE86412.1"/>
    <property type="molecule type" value="Genomic_DNA"/>
</dbReference>
<dbReference type="Proteomes" id="UP000261080">
    <property type="component" value="Unassembled WGS sequence"/>
</dbReference>
<evidence type="ECO:0000259" key="2">
    <source>
        <dbReference type="Pfam" id="PF00535"/>
    </source>
</evidence>
<dbReference type="CDD" id="cd00761">
    <property type="entry name" value="Glyco_tranf_GTA_type"/>
    <property type="match status" value="1"/>
</dbReference>
<comment type="caution">
    <text evidence="4">The sequence shown here is derived from an EMBL/GenBank/DDBJ whole genome shotgun (WGS) entry which is preliminary data.</text>
</comment>
<feature type="domain" description="Galactosyltransferase C-terminal" evidence="3">
    <location>
        <begin position="198"/>
        <end position="253"/>
    </location>
</feature>
<dbReference type="SUPFAM" id="SSF53448">
    <property type="entry name" value="Nucleotide-diphospho-sugar transferases"/>
    <property type="match status" value="1"/>
</dbReference>
<dbReference type="Gene3D" id="3.90.550.10">
    <property type="entry name" value="Spore Coat Polysaccharide Biosynthesis Protein SpsA, Chain A"/>
    <property type="match status" value="1"/>
</dbReference>
<dbReference type="InterPro" id="IPR027791">
    <property type="entry name" value="Galactosyl_T_C"/>
</dbReference>
<evidence type="ECO:0000259" key="3">
    <source>
        <dbReference type="Pfam" id="PF02709"/>
    </source>
</evidence>
<dbReference type="InterPro" id="IPR029044">
    <property type="entry name" value="Nucleotide-diphossugar_trans"/>
</dbReference>
<keyword evidence="1 4" id="KW-0808">Transferase</keyword>
<accession>A0A3E3K1F2</accession>
<dbReference type="PANTHER" id="PTHR43685:SF2">
    <property type="entry name" value="GLYCOSYLTRANSFERASE 2-LIKE DOMAIN-CONTAINING PROTEIN"/>
    <property type="match status" value="1"/>
</dbReference>
<dbReference type="GO" id="GO:0016740">
    <property type="term" value="F:transferase activity"/>
    <property type="evidence" value="ECO:0007669"/>
    <property type="project" value="UniProtKB-KW"/>
</dbReference>
<dbReference type="InterPro" id="IPR050834">
    <property type="entry name" value="Glycosyltransf_2"/>
</dbReference>
<dbReference type="Pfam" id="PF00535">
    <property type="entry name" value="Glycos_transf_2"/>
    <property type="match status" value="1"/>
</dbReference>
<protein>
    <submittedName>
        <fullName evidence="4">Glycosyltransferase family 2 protein</fullName>
    </submittedName>
</protein>
<sequence>MEGVLLLPTLFKKIQEGKKMISLIIPTYNKLPRLKLTLASINFQTIDRSSFEVIVVNDNSSDGTKEYLETQSFPFRIRGLHLSDNKGRSAARNEGLGKAQGDIVIFVDDDLILSPEYLKNHVLLQKECPRCVHGKIIDIFPLAYFKDPSKGILYETIDESRKMDNFKKRCISVEDIFNDFERKIARYKTTSFMEETIHKILEREESKYHWIGMTGGNFCCPKEWVIEAGGFDENLGKEWGCEDFELGYRLCKKYPIIYSDQCVNYHISHYRYDLNEKLKKAFSYFYKKHKDEEIVHMCRYLLKEIDYDKLFT</sequence>
<dbReference type="Pfam" id="PF02709">
    <property type="entry name" value="Glyco_transf_7C"/>
    <property type="match status" value="1"/>
</dbReference>
<feature type="domain" description="Glycosyltransferase 2-like" evidence="2">
    <location>
        <begin position="22"/>
        <end position="154"/>
    </location>
</feature>
<keyword evidence="5" id="KW-1185">Reference proteome</keyword>
<evidence type="ECO:0000313" key="5">
    <source>
        <dbReference type="Proteomes" id="UP000261080"/>
    </source>
</evidence>
<evidence type="ECO:0000256" key="1">
    <source>
        <dbReference type="ARBA" id="ARBA00022679"/>
    </source>
</evidence>
<dbReference type="RefSeq" id="WP_082349811.1">
    <property type="nucleotide sequence ID" value="NZ_CP173694.1"/>
</dbReference>
<dbReference type="OrthoDB" id="9812302at2"/>
<dbReference type="PANTHER" id="PTHR43685">
    <property type="entry name" value="GLYCOSYLTRANSFERASE"/>
    <property type="match status" value="1"/>
</dbReference>
<dbReference type="GeneID" id="97193288"/>
<organism evidence="4 5">
    <name type="scientific">Sellimonas intestinalis</name>
    <dbReference type="NCBI Taxonomy" id="1653434"/>
    <lineage>
        <taxon>Bacteria</taxon>
        <taxon>Bacillati</taxon>
        <taxon>Bacillota</taxon>
        <taxon>Clostridia</taxon>
        <taxon>Lachnospirales</taxon>
        <taxon>Lachnospiraceae</taxon>
        <taxon>Sellimonas</taxon>
    </lineage>
</organism>